<dbReference type="EMBL" id="JAMPLM010000024">
    <property type="protein sequence ID" value="MEP1060949.1"/>
    <property type="molecule type" value="Genomic_DNA"/>
</dbReference>
<sequence length="376" mass="39565">MMRITDTATQSPSNPEGKTVESVQALPVIKGDRLIPLPQPSGTSYAVRLLAITSTVGVSAILLGQGLWQPDTNAARLPTSEDVVVRNSLPALRDRVSVTTLQAAAMSPPESLPAPINATRPNQLEPSTALPTIRISRGFGNVGQPALTAALPVPTLPPPQTSPPIAVEPSSPAPKLSSMDQADQTATVIAALLEVPKPRALETQTLEQPATISPRTKAPTEIASALNPSQIALTGGRDTSEQAAPTGLPVPAATSMQLASAMRETAIEQTRTPQEGAYFKLLTITGNTRFSSKELVDAVQKAIAVNADRLSASDQPGVPHSAQWELRQTSEAITQFYAAHGYTNMKVDISTAAFNGAIPEIRIVEDIPQTSRLSPP</sequence>
<gene>
    <name evidence="2" type="ORF">NDI38_21175</name>
</gene>
<protein>
    <recommendedName>
        <fullName evidence="4">POTRA domain-containing protein</fullName>
    </recommendedName>
</protein>
<reference evidence="2 3" key="1">
    <citation type="submission" date="2022-04" db="EMBL/GenBank/DDBJ databases">
        <title>Positive selection, recombination, and allopatry shape intraspecific diversity of widespread and dominant cyanobacteria.</title>
        <authorList>
            <person name="Wei J."/>
            <person name="Shu W."/>
            <person name="Hu C."/>
        </authorList>
    </citation>
    <scope>NUCLEOTIDE SEQUENCE [LARGE SCALE GENOMIC DNA]</scope>
    <source>
        <strain evidence="2 3">AS-A4</strain>
    </source>
</reference>
<evidence type="ECO:0000313" key="3">
    <source>
        <dbReference type="Proteomes" id="UP001476950"/>
    </source>
</evidence>
<name>A0ABV0KNX5_9CYAN</name>
<evidence type="ECO:0000256" key="1">
    <source>
        <dbReference type="SAM" id="MobiDB-lite"/>
    </source>
</evidence>
<dbReference type="Gene3D" id="3.10.20.310">
    <property type="entry name" value="membrane protein fhac"/>
    <property type="match status" value="1"/>
</dbReference>
<dbReference type="RefSeq" id="WP_190446647.1">
    <property type="nucleotide sequence ID" value="NZ_JAMPLM010000024.1"/>
</dbReference>
<dbReference type="Proteomes" id="UP001476950">
    <property type="component" value="Unassembled WGS sequence"/>
</dbReference>
<evidence type="ECO:0000313" key="2">
    <source>
        <dbReference type="EMBL" id="MEP1060949.1"/>
    </source>
</evidence>
<keyword evidence="3" id="KW-1185">Reference proteome</keyword>
<accession>A0ABV0KNX5</accession>
<proteinExistence type="predicted"/>
<feature type="region of interest" description="Disordered" evidence="1">
    <location>
        <begin position="151"/>
        <end position="181"/>
    </location>
</feature>
<organism evidence="2 3">
    <name type="scientific">Stenomitos frigidus AS-A4</name>
    <dbReference type="NCBI Taxonomy" id="2933935"/>
    <lineage>
        <taxon>Bacteria</taxon>
        <taxon>Bacillati</taxon>
        <taxon>Cyanobacteriota</taxon>
        <taxon>Cyanophyceae</taxon>
        <taxon>Leptolyngbyales</taxon>
        <taxon>Leptolyngbyaceae</taxon>
        <taxon>Stenomitos</taxon>
    </lineage>
</organism>
<evidence type="ECO:0008006" key="4">
    <source>
        <dbReference type="Google" id="ProtNLM"/>
    </source>
</evidence>
<comment type="caution">
    <text evidence="2">The sequence shown here is derived from an EMBL/GenBank/DDBJ whole genome shotgun (WGS) entry which is preliminary data.</text>
</comment>